<keyword evidence="4" id="KW-0378">Hydrolase</keyword>
<dbReference type="EMBL" id="SJPQ01000006">
    <property type="protein sequence ID" value="TWT86204.1"/>
    <property type="molecule type" value="Genomic_DNA"/>
</dbReference>
<keyword evidence="2" id="KW-0732">Signal</keyword>
<dbReference type="Proteomes" id="UP000315440">
    <property type="component" value="Unassembled WGS sequence"/>
</dbReference>
<dbReference type="InterPro" id="IPR036439">
    <property type="entry name" value="Dockerin_dom_sf"/>
</dbReference>
<keyword evidence="4" id="KW-0326">Glycosidase</keyword>
<dbReference type="InterPro" id="IPR000757">
    <property type="entry name" value="Beta-glucanase-like"/>
</dbReference>
<reference evidence="4 5" key="1">
    <citation type="submission" date="2019-02" db="EMBL/GenBank/DDBJ databases">
        <title>Deep-cultivation of Planctomycetes and their phenomic and genomic characterization uncovers novel biology.</title>
        <authorList>
            <person name="Wiegand S."/>
            <person name="Jogler M."/>
            <person name="Boedeker C."/>
            <person name="Pinto D."/>
            <person name="Vollmers J."/>
            <person name="Rivas-Marin E."/>
            <person name="Kohn T."/>
            <person name="Peeters S.H."/>
            <person name="Heuer A."/>
            <person name="Rast P."/>
            <person name="Oberbeckmann S."/>
            <person name="Bunk B."/>
            <person name="Jeske O."/>
            <person name="Meyerdierks A."/>
            <person name="Storesund J.E."/>
            <person name="Kallscheuer N."/>
            <person name="Luecker S."/>
            <person name="Lage O.M."/>
            <person name="Pohl T."/>
            <person name="Merkel B.J."/>
            <person name="Hornburger P."/>
            <person name="Mueller R.-W."/>
            <person name="Bruemmer F."/>
            <person name="Labrenz M."/>
            <person name="Spormann A.M."/>
            <person name="Op Den Camp H."/>
            <person name="Overmann J."/>
            <person name="Amann R."/>
            <person name="Jetten M.S.M."/>
            <person name="Mascher T."/>
            <person name="Medema M.H."/>
            <person name="Devos D.P."/>
            <person name="Kaster A.-K."/>
            <person name="Ovreas L."/>
            <person name="Rohde M."/>
            <person name="Galperin M.Y."/>
            <person name="Jogler C."/>
        </authorList>
    </citation>
    <scope>NUCLEOTIDE SEQUENCE [LARGE SCALE GENOMIC DNA]</scope>
    <source>
        <strain evidence="4 5">Mal64</strain>
    </source>
</reference>
<comment type="caution">
    <text evidence="4">The sequence shown here is derived from an EMBL/GenBank/DDBJ whole genome shotgun (WGS) entry which is preliminary data.</text>
</comment>
<dbReference type="Gene3D" id="1.10.1330.10">
    <property type="entry name" value="Dockerin domain"/>
    <property type="match status" value="1"/>
</dbReference>
<dbReference type="SUPFAM" id="SSF49899">
    <property type="entry name" value="Concanavalin A-like lectins/glucanases"/>
    <property type="match status" value="1"/>
</dbReference>
<comment type="similarity">
    <text evidence="1">Belongs to the glycosyl hydrolase 16 family.</text>
</comment>
<dbReference type="PANTHER" id="PTHR10963">
    <property type="entry name" value="GLYCOSYL HYDROLASE-RELATED"/>
    <property type="match status" value="1"/>
</dbReference>
<gene>
    <name evidence="4" type="primary">bglA_2</name>
    <name evidence="4" type="ORF">Mal64_39470</name>
</gene>
<dbReference type="Gene3D" id="2.60.120.200">
    <property type="match status" value="1"/>
</dbReference>
<proteinExistence type="inferred from homology"/>
<dbReference type="OrthoDB" id="9809583at2"/>
<evidence type="ECO:0000259" key="3">
    <source>
        <dbReference type="PROSITE" id="PS51762"/>
    </source>
</evidence>
<dbReference type="CDD" id="cd08023">
    <property type="entry name" value="GH16_laminarinase_like"/>
    <property type="match status" value="1"/>
</dbReference>
<dbReference type="GO" id="GO:0042972">
    <property type="term" value="F:licheninase activity"/>
    <property type="evidence" value="ECO:0007669"/>
    <property type="project" value="UniProtKB-EC"/>
</dbReference>
<dbReference type="EC" id="3.2.1.73" evidence="4"/>
<dbReference type="InterPro" id="IPR013320">
    <property type="entry name" value="ConA-like_dom_sf"/>
</dbReference>
<dbReference type="GO" id="GO:0000272">
    <property type="term" value="P:polysaccharide catabolic process"/>
    <property type="evidence" value="ECO:0007669"/>
    <property type="project" value="InterPro"/>
</dbReference>
<feature type="domain" description="GH16" evidence="3">
    <location>
        <begin position="40"/>
        <end position="278"/>
    </location>
</feature>
<evidence type="ECO:0000256" key="1">
    <source>
        <dbReference type="ARBA" id="ARBA00006865"/>
    </source>
</evidence>
<protein>
    <submittedName>
        <fullName evidence="4">Beta-glucanase</fullName>
        <ecNumber evidence="4">3.2.1.73</ecNumber>
    </submittedName>
</protein>
<organism evidence="4 5">
    <name type="scientific">Pseudobythopirellula maris</name>
    <dbReference type="NCBI Taxonomy" id="2527991"/>
    <lineage>
        <taxon>Bacteria</taxon>
        <taxon>Pseudomonadati</taxon>
        <taxon>Planctomycetota</taxon>
        <taxon>Planctomycetia</taxon>
        <taxon>Pirellulales</taxon>
        <taxon>Lacipirellulaceae</taxon>
        <taxon>Pseudobythopirellula</taxon>
    </lineage>
</organism>
<dbReference type="PROSITE" id="PS51762">
    <property type="entry name" value="GH16_2"/>
    <property type="match status" value="1"/>
</dbReference>
<dbReference type="Pfam" id="PF00722">
    <property type="entry name" value="Glyco_hydro_16"/>
    <property type="match status" value="1"/>
</dbReference>
<dbReference type="RefSeq" id="WP_146403546.1">
    <property type="nucleotide sequence ID" value="NZ_SJPQ01000006.1"/>
</dbReference>
<evidence type="ECO:0000256" key="2">
    <source>
        <dbReference type="SAM" id="SignalP"/>
    </source>
</evidence>
<feature type="chain" id="PRO_5022680608" evidence="2">
    <location>
        <begin position="37"/>
        <end position="551"/>
    </location>
</feature>
<feature type="signal peptide" evidence="2">
    <location>
        <begin position="1"/>
        <end position="36"/>
    </location>
</feature>
<dbReference type="AlphaFoldDB" id="A0A5C5ZFP5"/>
<dbReference type="PROSITE" id="PS51257">
    <property type="entry name" value="PROKAR_LIPOPROTEIN"/>
    <property type="match status" value="1"/>
</dbReference>
<dbReference type="InterPro" id="IPR050546">
    <property type="entry name" value="Glycosyl_Hydrlase_16"/>
</dbReference>
<dbReference type="InterPro" id="IPR018247">
    <property type="entry name" value="EF_Hand_1_Ca_BS"/>
</dbReference>
<evidence type="ECO:0000313" key="5">
    <source>
        <dbReference type="Proteomes" id="UP000315440"/>
    </source>
</evidence>
<dbReference type="CDD" id="cd14256">
    <property type="entry name" value="Dockerin_I"/>
    <property type="match status" value="1"/>
</dbReference>
<dbReference type="Gene3D" id="2.60.120.260">
    <property type="entry name" value="Galactose-binding domain-like"/>
    <property type="match status" value="1"/>
</dbReference>
<dbReference type="PROSITE" id="PS00018">
    <property type="entry name" value="EF_HAND_1"/>
    <property type="match status" value="2"/>
</dbReference>
<accession>A0A5C5ZFP5</accession>
<dbReference type="PANTHER" id="PTHR10963:SF55">
    <property type="entry name" value="GLYCOSIDE HYDROLASE FAMILY 16 PROTEIN"/>
    <property type="match status" value="1"/>
</dbReference>
<keyword evidence="5" id="KW-1185">Reference proteome</keyword>
<name>A0A5C5ZFP5_9BACT</name>
<sequence precursor="true">MKSVLTHGGAHRRPRLFPALVALAAAACAFAPGRVAADAPEWSLAWEDGFESFDSGRWNAATSYRPTNNSLHAYLPSQVSVDAGELVIISENEPAGSLLYRSGLIESRSAQRYGRWEVRAKLPVSTGMWPAIWLLPDTSAHPWPSGGEIDIMENRGNQPTRTSSAFHYGTNPPYFHDYVYSEQQTATISGQTTRYDQGFHTYAVDWTPSYLRFYVDGVNHYTVHDEDIGGFLSGSTQPMRLVINTAVGGDFLPNPNASTVWPQEFRVDSVRVFEATGAPGVVDFTNGGFEANGDFETEGGLSGWSVFGNDLPGNPNVRVADEAVRSGTASLKVFGSYREGLNHSGVAQGVTVQPGDEILAELHALVRSADALAGANRVAMKIDFYSEYGAKHGGDAMLSEHTQWFADAATPTDLWSKHAMQVVAPDGAEEARLSIVFEQPAYDGGAIHVDNLLFGKRLAEPLGDYNSDGKVDAADFTVWRDSRGATGAGLAADGNGDNRVDDADYDLWVSTFGQSKNETPATVNAPEPSALGCALTLLAAIGGRSPGRPSR</sequence>
<dbReference type="SUPFAM" id="SSF63446">
    <property type="entry name" value="Type I dockerin domain"/>
    <property type="match status" value="1"/>
</dbReference>
<evidence type="ECO:0000313" key="4">
    <source>
        <dbReference type="EMBL" id="TWT86204.1"/>
    </source>
</evidence>